<organism evidence="1">
    <name type="scientific">virus sp. ctmTa7</name>
    <dbReference type="NCBI Taxonomy" id="2828255"/>
    <lineage>
        <taxon>Viruses</taxon>
    </lineage>
</organism>
<dbReference type="EMBL" id="BK059091">
    <property type="protein sequence ID" value="DAE28671.1"/>
    <property type="molecule type" value="Genomic_DNA"/>
</dbReference>
<proteinExistence type="predicted"/>
<dbReference type="GO" id="GO:0000287">
    <property type="term" value="F:magnesium ion binding"/>
    <property type="evidence" value="ECO:0007669"/>
    <property type="project" value="InterPro"/>
</dbReference>
<dbReference type="Gene3D" id="3.30.1330.70">
    <property type="entry name" value="Holliday junction resolvase RusA"/>
    <property type="match status" value="1"/>
</dbReference>
<name>A0A8S5RBE5_9VIRU</name>
<protein>
    <submittedName>
        <fullName evidence="1">Endodeoxyribonuclease RusA</fullName>
    </submittedName>
</protein>
<dbReference type="GO" id="GO:0006281">
    <property type="term" value="P:DNA repair"/>
    <property type="evidence" value="ECO:0007669"/>
    <property type="project" value="InterPro"/>
</dbReference>
<evidence type="ECO:0000313" key="1">
    <source>
        <dbReference type="EMBL" id="DAE28671.1"/>
    </source>
</evidence>
<sequence>MAVEERENYLKLTLDQDVLDKYNKYYFTMHPKAKKIPIEHPYHPSINQWCILPRIQMNALKQKWKDFVVFWMKLEKLDGRQLSDFDITVTVFFNTKRRHDVDNQTGKFVFDGFTAAGFIVDDDEKHLHSLTLKTGYDKENPRTEFEFFIHDDVAK</sequence>
<dbReference type="SUPFAM" id="SSF103084">
    <property type="entry name" value="Holliday junction resolvase RusA"/>
    <property type="match status" value="1"/>
</dbReference>
<dbReference type="InterPro" id="IPR036614">
    <property type="entry name" value="RusA-like_sf"/>
</dbReference>
<reference evidence="1" key="1">
    <citation type="journal article" date="2021" name="Proc. Natl. Acad. Sci. U.S.A.">
        <title>A Catalog of Tens of Thousands of Viruses from Human Metagenomes Reveals Hidden Associations with Chronic Diseases.</title>
        <authorList>
            <person name="Tisza M.J."/>
            <person name="Buck C.B."/>
        </authorList>
    </citation>
    <scope>NUCLEOTIDE SEQUENCE</scope>
    <source>
        <strain evidence="1">CtmTa7</strain>
    </source>
</reference>
<dbReference type="GO" id="GO:0006310">
    <property type="term" value="P:DNA recombination"/>
    <property type="evidence" value="ECO:0007669"/>
    <property type="project" value="InterPro"/>
</dbReference>
<accession>A0A8S5RBE5</accession>